<keyword evidence="5" id="KW-0863">Zinc-finger</keyword>
<keyword evidence="9" id="KW-1185">Reference proteome</keyword>
<evidence type="ECO:0000256" key="4">
    <source>
        <dbReference type="ARBA" id="ARBA00022723"/>
    </source>
</evidence>
<protein>
    <recommendedName>
        <fullName evidence="2">RING-type E3 ubiquitin transferase</fullName>
        <ecNumber evidence="2">2.3.2.27</ecNumber>
    </recommendedName>
</protein>
<dbReference type="GO" id="GO:0008270">
    <property type="term" value="F:zinc ion binding"/>
    <property type="evidence" value="ECO:0007669"/>
    <property type="project" value="UniProtKB-KW"/>
</dbReference>
<dbReference type="EC" id="2.3.2.27" evidence="2"/>
<reference evidence="8 9" key="1">
    <citation type="submission" date="2020-10" db="EMBL/GenBank/DDBJ databases">
        <title>The Coptis chinensis genome and diversification of protoberbering-type alkaloids.</title>
        <authorList>
            <person name="Wang B."/>
            <person name="Shu S."/>
            <person name="Song C."/>
            <person name="Liu Y."/>
        </authorList>
    </citation>
    <scope>NUCLEOTIDE SEQUENCE [LARGE SCALE GENOMIC DNA]</scope>
    <source>
        <strain evidence="8">HL-2020</strain>
        <tissue evidence="8">Leaf</tissue>
    </source>
</reference>
<gene>
    <name evidence="8" type="ORF">IFM89_003663</name>
</gene>
<name>A0A835LUM5_9MAGN</name>
<evidence type="ECO:0000256" key="7">
    <source>
        <dbReference type="ARBA" id="ARBA00022833"/>
    </source>
</evidence>
<dbReference type="InterPro" id="IPR013083">
    <property type="entry name" value="Znf_RING/FYVE/PHD"/>
</dbReference>
<comment type="catalytic activity">
    <reaction evidence="1">
        <text>S-ubiquitinyl-[E2 ubiquitin-conjugating enzyme]-L-cysteine + [acceptor protein]-L-lysine = [E2 ubiquitin-conjugating enzyme]-L-cysteine + N(6)-ubiquitinyl-[acceptor protein]-L-lysine.</text>
        <dbReference type="EC" id="2.3.2.27"/>
    </reaction>
</comment>
<dbReference type="SUPFAM" id="SSF57850">
    <property type="entry name" value="RING/U-box"/>
    <property type="match status" value="1"/>
</dbReference>
<dbReference type="PANTHER" id="PTHR46463:SF16">
    <property type="entry name" value="E3 UBIQUITIN-PROTEIN LIGASE RHF1A"/>
    <property type="match status" value="1"/>
</dbReference>
<dbReference type="GO" id="GO:0061630">
    <property type="term" value="F:ubiquitin protein ligase activity"/>
    <property type="evidence" value="ECO:0007669"/>
    <property type="project" value="UniProtKB-EC"/>
</dbReference>
<keyword evidence="4" id="KW-0479">Metal-binding</keyword>
<evidence type="ECO:0000256" key="5">
    <source>
        <dbReference type="ARBA" id="ARBA00022771"/>
    </source>
</evidence>
<dbReference type="EMBL" id="JADFTS010000006">
    <property type="protein sequence ID" value="KAF9600116.1"/>
    <property type="molecule type" value="Genomic_DNA"/>
</dbReference>
<keyword evidence="3" id="KW-0808">Transferase</keyword>
<evidence type="ECO:0000256" key="1">
    <source>
        <dbReference type="ARBA" id="ARBA00000900"/>
    </source>
</evidence>
<dbReference type="AlphaFoldDB" id="A0A835LUM5"/>
<evidence type="ECO:0000313" key="9">
    <source>
        <dbReference type="Proteomes" id="UP000631114"/>
    </source>
</evidence>
<evidence type="ECO:0000256" key="2">
    <source>
        <dbReference type="ARBA" id="ARBA00012483"/>
    </source>
</evidence>
<keyword evidence="7" id="KW-0862">Zinc</keyword>
<dbReference type="Proteomes" id="UP000631114">
    <property type="component" value="Unassembled WGS sequence"/>
</dbReference>
<keyword evidence="6" id="KW-0833">Ubl conjugation pathway</keyword>
<dbReference type="Gene3D" id="3.30.40.10">
    <property type="entry name" value="Zinc/RING finger domain, C3HC4 (zinc finger)"/>
    <property type="match status" value="1"/>
</dbReference>
<proteinExistence type="predicted"/>
<organism evidence="8 9">
    <name type="scientific">Coptis chinensis</name>
    <dbReference type="NCBI Taxonomy" id="261450"/>
    <lineage>
        <taxon>Eukaryota</taxon>
        <taxon>Viridiplantae</taxon>
        <taxon>Streptophyta</taxon>
        <taxon>Embryophyta</taxon>
        <taxon>Tracheophyta</taxon>
        <taxon>Spermatophyta</taxon>
        <taxon>Magnoliopsida</taxon>
        <taxon>Ranunculales</taxon>
        <taxon>Ranunculaceae</taxon>
        <taxon>Coptidoideae</taxon>
        <taxon>Coptis</taxon>
    </lineage>
</organism>
<sequence>MLFVFQVTNSKHDYHLQCILEWSQRSKECPICWQLLVLKDPASQELLAAVEIETNARGRRTSSSSSAFARIPYEDSDSDDVSYAEDSNFNEHIMQHLTDAALSRARHFSKSEARSLRMDPS</sequence>
<dbReference type="OrthoDB" id="8062037at2759"/>
<evidence type="ECO:0000313" key="8">
    <source>
        <dbReference type="EMBL" id="KAF9600116.1"/>
    </source>
</evidence>
<comment type="caution">
    <text evidence="8">The sequence shown here is derived from an EMBL/GenBank/DDBJ whole genome shotgun (WGS) entry which is preliminary data.</text>
</comment>
<accession>A0A835LUM5</accession>
<evidence type="ECO:0000256" key="3">
    <source>
        <dbReference type="ARBA" id="ARBA00022679"/>
    </source>
</evidence>
<dbReference type="PANTHER" id="PTHR46463">
    <property type="entry name" value="ZINC FINGER, RING/FYVE/PHD-TYPE"/>
    <property type="match status" value="1"/>
</dbReference>
<evidence type="ECO:0000256" key="6">
    <source>
        <dbReference type="ARBA" id="ARBA00022786"/>
    </source>
</evidence>